<comment type="caution">
    <text evidence="1">The sequence shown here is derived from an EMBL/GenBank/DDBJ whole genome shotgun (WGS) entry which is preliminary data.</text>
</comment>
<dbReference type="Proteomes" id="UP001139648">
    <property type="component" value="Unassembled WGS sequence"/>
</dbReference>
<dbReference type="EMBL" id="JAMZEB010000002">
    <property type="protein sequence ID" value="MCP2363545.1"/>
    <property type="molecule type" value="Genomic_DNA"/>
</dbReference>
<evidence type="ECO:0000313" key="2">
    <source>
        <dbReference type="Proteomes" id="UP001139648"/>
    </source>
</evidence>
<proteinExistence type="predicted"/>
<name>A0A9X2GTB8_9ACTN</name>
<reference evidence="1" key="1">
    <citation type="submission" date="2022-06" db="EMBL/GenBank/DDBJ databases">
        <title>Sequencing the genomes of 1000 actinobacteria strains.</title>
        <authorList>
            <person name="Klenk H.-P."/>
        </authorList>
    </citation>
    <scope>NUCLEOTIDE SEQUENCE</scope>
    <source>
        <strain evidence="1">DSM 46694</strain>
    </source>
</reference>
<accession>A0A9X2GTB8</accession>
<dbReference type="AlphaFoldDB" id="A0A9X2GTB8"/>
<organism evidence="1 2">
    <name type="scientific">Nonomuraea thailandensis</name>
    <dbReference type="NCBI Taxonomy" id="1188745"/>
    <lineage>
        <taxon>Bacteria</taxon>
        <taxon>Bacillati</taxon>
        <taxon>Actinomycetota</taxon>
        <taxon>Actinomycetes</taxon>
        <taxon>Streptosporangiales</taxon>
        <taxon>Streptosporangiaceae</taxon>
        <taxon>Nonomuraea</taxon>
    </lineage>
</organism>
<keyword evidence="2" id="KW-1185">Reference proteome</keyword>
<sequence>MNILGSPGEILSPQVIGNCVGAPLA</sequence>
<evidence type="ECO:0000313" key="1">
    <source>
        <dbReference type="EMBL" id="MCP2363545.1"/>
    </source>
</evidence>
<gene>
    <name evidence="1" type="ORF">HD597_010565</name>
</gene>
<protein>
    <submittedName>
        <fullName evidence="1">Uncharacterized protein</fullName>
    </submittedName>
</protein>